<dbReference type="EMBL" id="BART01015740">
    <property type="protein sequence ID" value="GAG88193.1"/>
    <property type="molecule type" value="Genomic_DNA"/>
</dbReference>
<accession>X1BVI4</accession>
<comment type="caution">
    <text evidence="1">The sequence shown here is derived from an EMBL/GenBank/DDBJ whole genome shotgun (WGS) entry which is preliminary data.</text>
</comment>
<gene>
    <name evidence="1" type="ORF">S01H4_30484</name>
</gene>
<feature type="non-terminal residue" evidence="1">
    <location>
        <position position="1"/>
    </location>
</feature>
<organism evidence="1">
    <name type="scientific">marine sediment metagenome</name>
    <dbReference type="NCBI Taxonomy" id="412755"/>
    <lineage>
        <taxon>unclassified sequences</taxon>
        <taxon>metagenomes</taxon>
        <taxon>ecological metagenomes</taxon>
    </lineage>
</organism>
<reference evidence="1" key="1">
    <citation type="journal article" date="2014" name="Front. Microbiol.">
        <title>High frequency of phylogenetically diverse reductive dehalogenase-homologous genes in deep subseafloor sedimentary metagenomes.</title>
        <authorList>
            <person name="Kawai M."/>
            <person name="Futagami T."/>
            <person name="Toyoda A."/>
            <person name="Takaki Y."/>
            <person name="Nishi S."/>
            <person name="Hori S."/>
            <person name="Arai W."/>
            <person name="Tsubouchi T."/>
            <person name="Morono Y."/>
            <person name="Uchiyama I."/>
            <person name="Ito T."/>
            <person name="Fujiyama A."/>
            <person name="Inagaki F."/>
            <person name="Takami H."/>
        </authorList>
    </citation>
    <scope>NUCLEOTIDE SEQUENCE</scope>
    <source>
        <strain evidence="1">Expedition CK06-06</strain>
    </source>
</reference>
<evidence type="ECO:0000313" key="1">
    <source>
        <dbReference type="EMBL" id="GAG88193.1"/>
    </source>
</evidence>
<name>X1BVI4_9ZZZZ</name>
<protein>
    <submittedName>
        <fullName evidence="1">Uncharacterized protein</fullName>
    </submittedName>
</protein>
<sequence length="306" mass="35601">SNVNFKLKGNLLFNEEFSYFLKIKWNEKFKMSQDPILCVSYFDQINGPSTLYSNLYSSESLSGSIDEPDINRILEFNDVEGTFIFAYRKFQTVNHIFYIASELARGGKELMMITFMSKTKTAIFKDEIVDVFKYLDSKEEFAEINSKIPILIEFAEELKRLNGLTSFLHLRHGNISLADEELKTSFLEIYNRYLKKLSEKVLITEILRSEQELHPLIDFQDPILCVSYFDQIIGPSTLYSSESLSGSIDTPDINRILEFNDEGTFIFAYRKFQTVNHIFYLDSELARGGKELMMITYMIKIAIFKD</sequence>
<feature type="non-terminal residue" evidence="1">
    <location>
        <position position="306"/>
    </location>
</feature>
<dbReference type="AlphaFoldDB" id="X1BVI4"/>
<proteinExistence type="predicted"/>